<accession>A0ACC6PHT2</accession>
<keyword evidence="2" id="KW-1185">Reference proteome</keyword>
<proteinExistence type="predicted"/>
<organism evidence="1 2">
    <name type="scientific">Saccharibacillus sacchari</name>
    <dbReference type="NCBI Taxonomy" id="456493"/>
    <lineage>
        <taxon>Bacteria</taxon>
        <taxon>Bacillati</taxon>
        <taxon>Bacillota</taxon>
        <taxon>Bacilli</taxon>
        <taxon>Bacillales</taxon>
        <taxon>Paenibacillaceae</taxon>
        <taxon>Saccharibacillus</taxon>
    </lineage>
</organism>
<evidence type="ECO:0000313" key="1">
    <source>
        <dbReference type="EMBL" id="MEJ8306430.1"/>
    </source>
</evidence>
<protein>
    <submittedName>
        <fullName evidence="1">Uncharacterized protein</fullName>
    </submittedName>
</protein>
<evidence type="ECO:0000313" key="2">
    <source>
        <dbReference type="Proteomes" id="UP001380953"/>
    </source>
</evidence>
<reference evidence="1" key="1">
    <citation type="submission" date="2024-03" db="EMBL/GenBank/DDBJ databases">
        <title>Whole genome sequecning of epiphytes from Marcgravia umbellata leaves.</title>
        <authorList>
            <person name="Kumar G."/>
            <person name="Savka M.A."/>
        </authorList>
    </citation>
    <scope>NUCLEOTIDE SEQUENCE</scope>
    <source>
        <strain evidence="1">RIT_BL5</strain>
    </source>
</reference>
<name>A0ACC6PHT2_9BACL</name>
<dbReference type="Proteomes" id="UP001380953">
    <property type="component" value="Unassembled WGS sequence"/>
</dbReference>
<sequence length="134" mass="14925">MSITPIDPAGNIPRIAPVQRVQRAQAAALRFKLPGTELKERPAQRRKPSAGRRLVIHEDGFLREYGLLPDGTRILLTEEPDHSAHSLPLPRSEERVIPAAPDVEPHDPEHSMKASGAKLQSLLQDVGLVRRMRE</sequence>
<gene>
    <name evidence="1" type="ORF">WKI47_21195</name>
</gene>
<comment type="caution">
    <text evidence="1">The sequence shown here is derived from an EMBL/GenBank/DDBJ whole genome shotgun (WGS) entry which is preliminary data.</text>
</comment>
<dbReference type="EMBL" id="JBBKAR010000053">
    <property type="protein sequence ID" value="MEJ8306430.1"/>
    <property type="molecule type" value="Genomic_DNA"/>
</dbReference>